<organism evidence="13 14">
    <name type="scientific">Apiospora phragmitis</name>
    <dbReference type="NCBI Taxonomy" id="2905665"/>
    <lineage>
        <taxon>Eukaryota</taxon>
        <taxon>Fungi</taxon>
        <taxon>Dikarya</taxon>
        <taxon>Ascomycota</taxon>
        <taxon>Pezizomycotina</taxon>
        <taxon>Sordariomycetes</taxon>
        <taxon>Xylariomycetidae</taxon>
        <taxon>Amphisphaeriales</taxon>
        <taxon>Apiosporaceae</taxon>
        <taxon>Apiospora</taxon>
    </lineage>
</organism>
<feature type="compositionally biased region" description="Basic and acidic residues" evidence="12">
    <location>
        <begin position="249"/>
        <end position="258"/>
    </location>
</feature>
<dbReference type="EMBL" id="JAQQWL010000006">
    <property type="protein sequence ID" value="KAK8070022.1"/>
    <property type="molecule type" value="Genomic_DNA"/>
</dbReference>
<gene>
    <name evidence="13" type="ORF">PG994_006638</name>
</gene>
<protein>
    <recommendedName>
        <fullName evidence="3">Mitochondrial import inner membrane translocase subunit TIM54</fullName>
    </recommendedName>
</protein>
<evidence type="ECO:0000256" key="3">
    <source>
        <dbReference type="ARBA" id="ARBA00020796"/>
    </source>
</evidence>
<feature type="region of interest" description="Disordered" evidence="12">
    <location>
        <begin position="389"/>
        <end position="435"/>
    </location>
</feature>
<feature type="compositionally biased region" description="Basic and acidic residues" evidence="12">
    <location>
        <begin position="407"/>
        <end position="423"/>
    </location>
</feature>
<feature type="region of interest" description="Disordered" evidence="12">
    <location>
        <begin position="453"/>
        <end position="473"/>
    </location>
</feature>
<reference evidence="13 14" key="1">
    <citation type="submission" date="2023-01" db="EMBL/GenBank/DDBJ databases">
        <title>Analysis of 21 Apiospora genomes using comparative genomics revels a genus with tremendous synthesis potential of carbohydrate active enzymes and secondary metabolites.</title>
        <authorList>
            <person name="Sorensen T."/>
        </authorList>
    </citation>
    <scope>NUCLEOTIDE SEQUENCE [LARGE SCALE GENOMIC DNA]</scope>
    <source>
        <strain evidence="13 14">CBS 135458</strain>
    </source>
</reference>
<keyword evidence="10" id="KW-0496">Mitochondrion</keyword>
<comment type="caution">
    <text evidence="13">The sequence shown here is derived from an EMBL/GenBank/DDBJ whole genome shotgun (WGS) entry which is preliminary data.</text>
</comment>
<keyword evidence="11" id="KW-0472">Membrane</keyword>
<feature type="region of interest" description="Disordered" evidence="12">
    <location>
        <begin position="229"/>
        <end position="273"/>
    </location>
</feature>
<evidence type="ECO:0000256" key="8">
    <source>
        <dbReference type="ARBA" id="ARBA00022989"/>
    </source>
</evidence>
<dbReference type="RefSeq" id="XP_066717316.1">
    <property type="nucleotide sequence ID" value="XM_066858047.1"/>
</dbReference>
<evidence type="ECO:0000256" key="5">
    <source>
        <dbReference type="ARBA" id="ARBA00022692"/>
    </source>
</evidence>
<name>A0ABR1VFN6_9PEZI</name>
<evidence type="ECO:0000256" key="10">
    <source>
        <dbReference type="ARBA" id="ARBA00023128"/>
    </source>
</evidence>
<dbReference type="GeneID" id="92091110"/>
<dbReference type="Pfam" id="PF11711">
    <property type="entry name" value="Tim54"/>
    <property type="match status" value="1"/>
</dbReference>
<evidence type="ECO:0000256" key="11">
    <source>
        <dbReference type="ARBA" id="ARBA00023136"/>
    </source>
</evidence>
<comment type="subcellular location">
    <subcellularLocation>
        <location evidence="1">Mitochondrion inner membrane</location>
        <topology evidence="1">Single-pass membrane protein</topology>
    </subcellularLocation>
</comment>
<keyword evidence="7" id="KW-0653">Protein transport</keyword>
<evidence type="ECO:0000256" key="9">
    <source>
        <dbReference type="ARBA" id="ARBA00023010"/>
    </source>
</evidence>
<keyword evidence="8" id="KW-1133">Transmembrane helix</keyword>
<evidence type="ECO:0000313" key="14">
    <source>
        <dbReference type="Proteomes" id="UP001480595"/>
    </source>
</evidence>
<evidence type="ECO:0000256" key="2">
    <source>
        <dbReference type="ARBA" id="ARBA00006355"/>
    </source>
</evidence>
<keyword evidence="6" id="KW-0999">Mitochondrion inner membrane</keyword>
<evidence type="ECO:0000256" key="6">
    <source>
        <dbReference type="ARBA" id="ARBA00022792"/>
    </source>
</evidence>
<keyword evidence="4" id="KW-0813">Transport</keyword>
<evidence type="ECO:0000256" key="4">
    <source>
        <dbReference type="ARBA" id="ARBA00022448"/>
    </source>
</evidence>
<accession>A0ABR1VFN6</accession>
<dbReference type="Proteomes" id="UP001480595">
    <property type="component" value="Unassembled WGS sequence"/>
</dbReference>
<evidence type="ECO:0000256" key="7">
    <source>
        <dbReference type="ARBA" id="ARBA00022927"/>
    </source>
</evidence>
<sequence length="473" mass="52358">MADQKPPTGGVAPAPAALAAANPTSAAATYKAPKPNPVWKMMGLPNMPKKLPGRNWLIFWAFTATFSGAIIYDKREKKRATARWSRAVAHLGKEPIANPAQLPRKLTIYLESPPYDGLRVAQDHFSEYVKPILAASGLDWEFVQGRQQGDVRAAVAEKIRRQRRDAEGGEMTVTNEEELTNEEVLKVVRKRHQTPEFEGVKGDIVIGRHTWKEYIRGLHEGWLGPLVAPPEPAAIKPDAPPADGEEKTDEEKEKEKPARPRQPKPYNTTDDYSTSSLPMFIPAEFSPSAPIPFPHVLGFMGTFTRLGRFMNRRSMADNIGREVAAVCLATSREYRQGESLAESEQATTLQEAEKDWHKDVWRGGRRAQGRRGGACHVRREDLAETCRPRFSHSDAHAPVRAAAGGREGSERDRHPRGGDRRLDQGQPPCSLPLGRVGPAAETLVFPGAINGGERSIMGLTRHNTKHTQISDLI</sequence>
<keyword evidence="5" id="KW-0812">Transmembrane</keyword>
<keyword evidence="9" id="KW-0811">Translocation</keyword>
<proteinExistence type="inferred from homology"/>
<evidence type="ECO:0000313" key="13">
    <source>
        <dbReference type="EMBL" id="KAK8070022.1"/>
    </source>
</evidence>
<evidence type="ECO:0000256" key="1">
    <source>
        <dbReference type="ARBA" id="ARBA00004434"/>
    </source>
</evidence>
<evidence type="ECO:0000256" key="12">
    <source>
        <dbReference type="SAM" id="MobiDB-lite"/>
    </source>
</evidence>
<keyword evidence="14" id="KW-1185">Reference proteome</keyword>
<comment type="similarity">
    <text evidence="2">Belongs to the TIM54 family.</text>
</comment>
<dbReference type="InterPro" id="IPR021056">
    <property type="entry name" value="Mt_import_IM_translocase_Tim54"/>
</dbReference>